<dbReference type="eggNOG" id="KOG3067">
    <property type="taxonomic scope" value="Eukaryota"/>
</dbReference>
<sequence length="252" mass="28846">MDWLSEVQKLNDQNSQNVTRLNEEIDKLDLTLKKAQIVVGRAHTVAPTKFYLQPLLEDPIYAEIAEKCQELATTASQWQFYRYNNMYGGCFQRAVFVTLLRHFLANWVDTDMAIVVSNPSNWQSLVAATPLGPDLVSKQLGVPFLTELEAGNENTCHLTDYDYLLGIVTMINELSRLAFNSVTAIASYNESHDTKLPFVFPQYLLAFIKNTHAGLMVLNLKNDKLRRSYDSIKYDVKKVEEIIYDLTVRRLV</sequence>
<evidence type="ECO:0000256" key="1">
    <source>
        <dbReference type="ARBA" id="ARBA00004123"/>
    </source>
</evidence>
<keyword evidence="5" id="KW-0694">RNA-binding</keyword>
<dbReference type="EMBL" id="KZ857324">
    <property type="protein sequence ID" value="RDW29220.1"/>
    <property type="molecule type" value="Genomic_DNA"/>
</dbReference>
<dbReference type="Proteomes" id="UP000256601">
    <property type="component" value="Unassembled WGS sequence"/>
</dbReference>
<evidence type="ECO:0000313" key="11">
    <source>
        <dbReference type="Proteomes" id="UP000182444"/>
    </source>
</evidence>
<accession>A0A1D8NLQ5</accession>
<dbReference type="GeneID" id="2907755"/>
<dbReference type="SUPFAM" id="SSF74784">
    <property type="entry name" value="Translin"/>
    <property type="match status" value="1"/>
</dbReference>
<dbReference type="GO" id="GO:0003723">
    <property type="term" value="F:RNA binding"/>
    <property type="evidence" value="ECO:0007669"/>
    <property type="project" value="UniProtKB-KW"/>
</dbReference>
<dbReference type="Gene3D" id="1.20.58.200">
    <property type="entry name" value="Translin, domain 2"/>
    <property type="match status" value="1"/>
</dbReference>
<dbReference type="AlphaFoldDB" id="A0A1D8NLQ5"/>
<comment type="similarity">
    <text evidence="3">Belongs to the translin family.</text>
</comment>
<reference evidence="10 12" key="2">
    <citation type="submission" date="2018-07" db="EMBL/GenBank/DDBJ databases">
        <title>Draft Genome Assemblies for Five Robust Yarrowia lipolytica Strains Exhibiting High Lipid Production and Pentose Sugar Utilization and Sugar Alcohol Secretion from Undetoxified Lignocellulosic Biomass Hydrolysates.</title>
        <authorList>
            <consortium name="DOE Joint Genome Institute"/>
            <person name="Walker C."/>
            <person name="Ryu S."/>
            <person name="Na H."/>
            <person name="Zane M."/>
            <person name="LaButti K."/>
            <person name="Lipzen A."/>
            <person name="Haridas S."/>
            <person name="Barry K."/>
            <person name="Grigoriev I.V."/>
            <person name="Quarterman J."/>
            <person name="Slininger P."/>
            <person name="Dien B."/>
            <person name="Trinh C.T."/>
        </authorList>
    </citation>
    <scope>NUCLEOTIDE SEQUENCE [LARGE SCALE GENOMIC DNA]</scope>
    <source>
        <strain evidence="10 12">YB392</strain>
    </source>
</reference>
<evidence type="ECO:0000256" key="6">
    <source>
        <dbReference type="ARBA" id="ARBA00023125"/>
    </source>
</evidence>
<evidence type="ECO:0000256" key="2">
    <source>
        <dbReference type="ARBA" id="ARBA00004496"/>
    </source>
</evidence>
<dbReference type="InterPro" id="IPR016068">
    <property type="entry name" value="Translin_N"/>
</dbReference>
<keyword evidence="7" id="KW-0539">Nucleus</keyword>
<dbReference type="VEuPathDB" id="FungiDB:YALI0_F03025g"/>
<comment type="subcellular location">
    <subcellularLocation>
        <location evidence="2">Cytoplasm</location>
    </subcellularLocation>
    <subcellularLocation>
        <location evidence="1">Nucleus</location>
    </subcellularLocation>
</comment>
<dbReference type="Pfam" id="PF01997">
    <property type="entry name" value="Translin"/>
    <property type="match status" value="1"/>
</dbReference>
<dbReference type="GO" id="GO:0005737">
    <property type="term" value="C:cytoplasm"/>
    <property type="evidence" value="ECO:0007669"/>
    <property type="project" value="UniProtKB-SubCell"/>
</dbReference>
<keyword evidence="4" id="KW-0963">Cytoplasm</keyword>
<dbReference type="InterPro" id="IPR016069">
    <property type="entry name" value="Translin_C"/>
</dbReference>
<dbReference type="GO" id="GO:0005634">
    <property type="term" value="C:nucleus"/>
    <property type="evidence" value="ECO:0007669"/>
    <property type="project" value="UniProtKB-SubCell"/>
</dbReference>
<dbReference type="GO" id="GO:0043565">
    <property type="term" value="F:sequence-specific DNA binding"/>
    <property type="evidence" value="ECO:0007669"/>
    <property type="project" value="InterPro"/>
</dbReference>
<dbReference type="InterPro" id="IPR002848">
    <property type="entry name" value="Translin_fam"/>
</dbReference>
<evidence type="ECO:0000256" key="7">
    <source>
        <dbReference type="ARBA" id="ARBA00023242"/>
    </source>
</evidence>
<dbReference type="InterPro" id="IPR033956">
    <property type="entry name" value="Translin"/>
</dbReference>
<evidence type="ECO:0000256" key="4">
    <source>
        <dbReference type="ARBA" id="ARBA00022490"/>
    </source>
</evidence>
<reference evidence="9 11" key="1">
    <citation type="journal article" date="2016" name="PLoS ONE">
        <title>Sequence Assembly of Yarrowia lipolytica Strain W29/CLIB89 Shows Transposable Element Diversity.</title>
        <authorList>
            <person name="Magnan C."/>
            <person name="Yu J."/>
            <person name="Chang I."/>
            <person name="Jahn E."/>
            <person name="Kanomata Y."/>
            <person name="Wu J."/>
            <person name="Zeller M."/>
            <person name="Oakes M."/>
            <person name="Baldi P."/>
            <person name="Sandmeyer S."/>
        </authorList>
    </citation>
    <scope>NUCLEOTIDE SEQUENCE [LARGE SCALE GENOMIC DNA]</scope>
    <source>
        <strain evidence="9">CLIB89</strain>
        <strain evidence="11">CLIB89(W29)</strain>
    </source>
</reference>
<evidence type="ECO:0000256" key="3">
    <source>
        <dbReference type="ARBA" id="ARBA00005902"/>
    </source>
</evidence>
<dbReference type="InterPro" id="IPR036081">
    <property type="entry name" value="Translin_sf"/>
</dbReference>
<evidence type="ECO:0000313" key="10">
    <source>
        <dbReference type="EMBL" id="RDW29220.1"/>
    </source>
</evidence>
<dbReference type="GO" id="GO:0003697">
    <property type="term" value="F:single-stranded DNA binding"/>
    <property type="evidence" value="ECO:0007669"/>
    <property type="project" value="InterPro"/>
</dbReference>
<evidence type="ECO:0000313" key="12">
    <source>
        <dbReference type="Proteomes" id="UP000256601"/>
    </source>
</evidence>
<proteinExistence type="inferred from homology"/>
<feature type="coiled-coil region" evidence="8">
    <location>
        <begin position="4"/>
        <end position="38"/>
    </location>
</feature>
<dbReference type="Proteomes" id="UP000182444">
    <property type="component" value="Chromosome 1F"/>
</dbReference>
<keyword evidence="6" id="KW-0238">DNA-binding</keyword>
<gene>
    <name evidence="10" type="ORF">B0I71DRAFT_126194</name>
    <name evidence="9" type="ORF">YALI1_F04238g</name>
</gene>
<dbReference type="GO" id="GO:0016070">
    <property type="term" value="P:RNA metabolic process"/>
    <property type="evidence" value="ECO:0007669"/>
    <property type="project" value="InterPro"/>
</dbReference>
<evidence type="ECO:0000313" key="9">
    <source>
        <dbReference type="EMBL" id="AOW06567.1"/>
    </source>
</evidence>
<organism evidence="9 11">
    <name type="scientific">Yarrowia lipolytica</name>
    <name type="common">Candida lipolytica</name>
    <dbReference type="NCBI Taxonomy" id="4952"/>
    <lineage>
        <taxon>Eukaryota</taxon>
        <taxon>Fungi</taxon>
        <taxon>Dikarya</taxon>
        <taxon>Ascomycota</taxon>
        <taxon>Saccharomycotina</taxon>
        <taxon>Dipodascomycetes</taxon>
        <taxon>Dipodascales</taxon>
        <taxon>Dipodascales incertae sedis</taxon>
        <taxon>Yarrowia</taxon>
    </lineage>
</organism>
<dbReference type="KEGG" id="yli:2907755"/>
<dbReference type="EMBL" id="CP017558">
    <property type="protein sequence ID" value="AOW06567.1"/>
    <property type="molecule type" value="Genomic_DNA"/>
</dbReference>
<dbReference type="PANTHER" id="PTHR10741">
    <property type="entry name" value="TRANSLIN AND TRANSLIN ASSOCIATED PROTEIN X"/>
    <property type="match status" value="1"/>
</dbReference>
<dbReference type="CDD" id="cd14819">
    <property type="entry name" value="Translin"/>
    <property type="match status" value="1"/>
</dbReference>
<keyword evidence="8" id="KW-0175">Coiled coil</keyword>
<protein>
    <submittedName>
        <fullName evidence="10">Translin</fullName>
    </submittedName>
</protein>
<dbReference type="Gene3D" id="1.20.58.190">
    <property type="entry name" value="Translin, domain 1"/>
    <property type="match status" value="1"/>
</dbReference>
<evidence type="ECO:0000256" key="5">
    <source>
        <dbReference type="ARBA" id="ARBA00022884"/>
    </source>
</evidence>
<evidence type="ECO:0000256" key="8">
    <source>
        <dbReference type="SAM" id="Coils"/>
    </source>
</evidence>
<dbReference type="VEuPathDB" id="FungiDB:YALI1_F04238g"/>
<name>A0A1D8NLQ5_YARLL</name>